<keyword evidence="4" id="KW-1003">Cell membrane</keyword>
<feature type="compositionally biased region" description="Gly residues" evidence="9">
    <location>
        <begin position="310"/>
        <end position="331"/>
    </location>
</feature>
<dbReference type="Proteomes" id="UP000295399">
    <property type="component" value="Unassembled WGS sequence"/>
</dbReference>
<evidence type="ECO:0000256" key="6">
    <source>
        <dbReference type="ARBA" id="ARBA00022989"/>
    </source>
</evidence>
<dbReference type="EMBL" id="SLXO01000002">
    <property type="protein sequence ID" value="TCP37836.1"/>
    <property type="molecule type" value="Genomic_DNA"/>
</dbReference>
<evidence type="ECO:0000256" key="4">
    <source>
        <dbReference type="ARBA" id="ARBA00022475"/>
    </source>
</evidence>
<dbReference type="Pfam" id="PF00950">
    <property type="entry name" value="ABC-3"/>
    <property type="match status" value="1"/>
</dbReference>
<feature type="transmembrane region" description="Helical" evidence="10">
    <location>
        <begin position="149"/>
        <end position="167"/>
    </location>
</feature>
<dbReference type="PANTHER" id="PTHR30477:SF3">
    <property type="entry name" value="METAL TRANSPORT SYSTEM MEMBRANE PROTEIN CT_069-RELATED"/>
    <property type="match status" value="1"/>
</dbReference>
<evidence type="ECO:0000256" key="5">
    <source>
        <dbReference type="ARBA" id="ARBA00022692"/>
    </source>
</evidence>
<organism evidence="11 12">
    <name type="scientific">Rhodothalassium salexigens DSM 2132</name>
    <dbReference type="NCBI Taxonomy" id="1188247"/>
    <lineage>
        <taxon>Bacteria</taxon>
        <taxon>Pseudomonadati</taxon>
        <taxon>Pseudomonadota</taxon>
        <taxon>Alphaproteobacteria</taxon>
        <taxon>Rhodothalassiales</taxon>
        <taxon>Rhodothalassiaceae</taxon>
        <taxon>Rhodothalassium</taxon>
    </lineage>
</organism>
<evidence type="ECO:0000256" key="9">
    <source>
        <dbReference type="SAM" id="MobiDB-lite"/>
    </source>
</evidence>
<feature type="transmembrane region" description="Helical" evidence="10">
    <location>
        <begin position="192"/>
        <end position="220"/>
    </location>
</feature>
<comment type="subcellular location">
    <subcellularLocation>
        <location evidence="1 8">Cell membrane</location>
        <topology evidence="1 8">Multi-pass membrane protein</topology>
    </subcellularLocation>
</comment>
<accession>A0A4V2SQ65</accession>
<keyword evidence="5 8" id="KW-0812">Transmembrane</keyword>
<dbReference type="AlphaFoldDB" id="A0A4V2SQ65"/>
<dbReference type="SUPFAM" id="SSF81345">
    <property type="entry name" value="ABC transporter involved in vitamin B12 uptake, BtuC"/>
    <property type="match status" value="1"/>
</dbReference>
<evidence type="ECO:0000256" key="2">
    <source>
        <dbReference type="ARBA" id="ARBA00008034"/>
    </source>
</evidence>
<feature type="region of interest" description="Disordered" evidence="9">
    <location>
        <begin position="305"/>
        <end position="331"/>
    </location>
</feature>
<feature type="transmembrane region" description="Helical" evidence="10">
    <location>
        <begin position="263"/>
        <end position="281"/>
    </location>
</feature>
<dbReference type="RefSeq" id="WP_132707493.1">
    <property type="nucleotide sequence ID" value="NZ_JACIGF010000002.1"/>
</dbReference>
<evidence type="ECO:0000256" key="1">
    <source>
        <dbReference type="ARBA" id="ARBA00004651"/>
    </source>
</evidence>
<dbReference type="GO" id="GO:0010043">
    <property type="term" value="P:response to zinc ion"/>
    <property type="evidence" value="ECO:0007669"/>
    <property type="project" value="TreeGrafter"/>
</dbReference>
<evidence type="ECO:0000256" key="10">
    <source>
        <dbReference type="SAM" id="Phobius"/>
    </source>
</evidence>
<dbReference type="OrthoDB" id="9804300at2"/>
<keyword evidence="7 10" id="KW-0472">Membrane</keyword>
<feature type="transmembrane region" description="Helical" evidence="10">
    <location>
        <begin position="104"/>
        <end position="128"/>
    </location>
</feature>
<dbReference type="PANTHER" id="PTHR30477">
    <property type="entry name" value="ABC-TRANSPORTER METAL-BINDING PROTEIN"/>
    <property type="match status" value="1"/>
</dbReference>
<name>A0A4V2SQ65_RHOSA</name>
<reference evidence="11 12" key="1">
    <citation type="submission" date="2019-03" db="EMBL/GenBank/DDBJ databases">
        <title>Genomic Encyclopedia of Type Strains, Phase IV (KMG-IV): sequencing the most valuable type-strain genomes for metagenomic binning, comparative biology and taxonomic classification.</title>
        <authorList>
            <person name="Goeker M."/>
        </authorList>
    </citation>
    <scope>NUCLEOTIDE SEQUENCE [LARGE SCALE GENOMIC DNA]</scope>
    <source>
        <strain evidence="11 12">DSM 2132</strain>
    </source>
</reference>
<keyword evidence="3 8" id="KW-0813">Transport</keyword>
<feature type="transmembrane region" description="Helical" evidence="10">
    <location>
        <begin position="232"/>
        <end position="257"/>
    </location>
</feature>
<evidence type="ECO:0000313" key="11">
    <source>
        <dbReference type="EMBL" id="TCP37836.1"/>
    </source>
</evidence>
<keyword evidence="12" id="KW-1185">Reference proteome</keyword>
<dbReference type="GO" id="GO:0055085">
    <property type="term" value="P:transmembrane transport"/>
    <property type="evidence" value="ECO:0007669"/>
    <property type="project" value="InterPro"/>
</dbReference>
<evidence type="ECO:0000256" key="7">
    <source>
        <dbReference type="ARBA" id="ARBA00023136"/>
    </source>
</evidence>
<evidence type="ECO:0000256" key="8">
    <source>
        <dbReference type="RuleBase" id="RU003943"/>
    </source>
</evidence>
<evidence type="ECO:0000256" key="3">
    <source>
        <dbReference type="ARBA" id="ARBA00022448"/>
    </source>
</evidence>
<dbReference type="InterPro" id="IPR001626">
    <property type="entry name" value="ABC_TroCD"/>
</dbReference>
<dbReference type="Gene3D" id="1.10.3470.10">
    <property type="entry name" value="ABC transporter involved in vitamin B12 uptake, BtuC"/>
    <property type="match status" value="1"/>
</dbReference>
<dbReference type="InterPro" id="IPR037294">
    <property type="entry name" value="ABC_BtuC-like"/>
</dbReference>
<keyword evidence="6 10" id="KW-1133">Transmembrane helix</keyword>
<protein>
    <submittedName>
        <fullName evidence="11">Manganese/zinc/iron transport system permease protein</fullName>
    </submittedName>
</protein>
<feature type="transmembrane region" description="Helical" evidence="10">
    <location>
        <begin position="71"/>
        <end position="92"/>
    </location>
</feature>
<feature type="transmembrane region" description="Helical" evidence="10">
    <location>
        <begin position="46"/>
        <end position="64"/>
    </location>
</feature>
<evidence type="ECO:0000313" key="12">
    <source>
        <dbReference type="Proteomes" id="UP000295399"/>
    </source>
</evidence>
<proteinExistence type="inferred from homology"/>
<comment type="similarity">
    <text evidence="2 8">Belongs to the ABC-3 integral membrane protein family.</text>
</comment>
<dbReference type="InParanoid" id="A0A4V2SQ65"/>
<sequence>MAEIVRLLSSYNTAVVLLAATLLGAAGAVAGTFALLHKRSLVSDAIGHAALPGIAGGFLVALAFGFDGRNLAILLSGAALSGALATVMISWIASQTRLSEDTAIATALAVFFGLGAVLLSVVQSLQVSGQAGLDSFLLGTTAAISAREAGTIAVMALLVALVGLGLFKEFRLLTFDAAFAGAMGYPVRALDLGLMALLLLVVALGLKTVGLILIVAIVILPPAAARFWTDRLGAMTALAALFGAGAGAVGAGASAVLDDLPTGGAIVMTAGALLLISLVAAPRRGLVAQGVVAARFRLARRREARARSGQGLGQGLGQGSGQGTGEGRARP</sequence>
<dbReference type="GO" id="GO:0043190">
    <property type="term" value="C:ATP-binding cassette (ABC) transporter complex"/>
    <property type="evidence" value="ECO:0007669"/>
    <property type="project" value="InterPro"/>
</dbReference>
<comment type="caution">
    <text evidence="11">The sequence shown here is derived from an EMBL/GenBank/DDBJ whole genome shotgun (WGS) entry which is preliminary data.</text>
</comment>
<gene>
    <name evidence="11" type="ORF">EV659_102244</name>
</gene>